<evidence type="ECO:0000256" key="3">
    <source>
        <dbReference type="ARBA" id="ARBA00022980"/>
    </source>
</evidence>
<dbReference type="GO" id="GO:0003735">
    <property type="term" value="F:structural constituent of ribosome"/>
    <property type="evidence" value="ECO:0007669"/>
    <property type="project" value="TreeGrafter"/>
</dbReference>
<evidence type="ECO:0000313" key="9">
    <source>
        <dbReference type="Proteomes" id="UP001431783"/>
    </source>
</evidence>
<sequence>MSFTLFGTLHTLKKIQSSIVRNYAKKDNSSVSMIGGALKKKKVGKVAAAVEKRILPVETDPEKLVNYAMGINIYKTGEELKLKPDNEYPDWLWTLRTGPIPLEELDPNSKQYWRKIRKMGLRRNNKMNSLKRF</sequence>
<keyword evidence="4" id="KW-0496">Mitochondrion</keyword>
<comment type="similarity">
    <text evidence="6">Belongs to the mitochondrion-specific ribosomal protein mL54 family.</text>
</comment>
<evidence type="ECO:0000256" key="6">
    <source>
        <dbReference type="ARBA" id="ARBA00033752"/>
    </source>
</evidence>
<evidence type="ECO:0000256" key="4">
    <source>
        <dbReference type="ARBA" id="ARBA00023128"/>
    </source>
</evidence>
<proteinExistence type="inferred from homology"/>
<organism evidence="8 9">
    <name type="scientific">Henosepilachna vigintioctopunctata</name>
    <dbReference type="NCBI Taxonomy" id="420089"/>
    <lineage>
        <taxon>Eukaryota</taxon>
        <taxon>Metazoa</taxon>
        <taxon>Ecdysozoa</taxon>
        <taxon>Arthropoda</taxon>
        <taxon>Hexapoda</taxon>
        <taxon>Insecta</taxon>
        <taxon>Pterygota</taxon>
        <taxon>Neoptera</taxon>
        <taxon>Endopterygota</taxon>
        <taxon>Coleoptera</taxon>
        <taxon>Polyphaga</taxon>
        <taxon>Cucujiformia</taxon>
        <taxon>Coccinelloidea</taxon>
        <taxon>Coccinellidae</taxon>
        <taxon>Epilachninae</taxon>
        <taxon>Epilachnini</taxon>
        <taxon>Henosepilachna</taxon>
    </lineage>
</organism>
<gene>
    <name evidence="8" type="ORF">WA026_001142</name>
</gene>
<keyword evidence="5" id="KW-0687">Ribonucleoprotein</keyword>
<keyword evidence="2" id="KW-0809">Transit peptide</keyword>
<evidence type="ECO:0000256" key="7">
    <source>
        <dbReference type="ARBA" id="ARBA00035179"/>
    </source>
</evidence>
<accession>A0AAW1V857</accession>
<evidence type="ECO:0000256" key="2">
    <source>
        <dbReference type="ARBA" id="ARBA00022946"/>
    </source>
</evidence>
<dbReference type="PANTHER" id="PTHR28595">
    <property type="entry name" value="39S RIBOSOMAL PROTEIN L54, MITOCHONDRIAL"/>
    <property type="match status" value="1"/>
</dbReference>
<dbReference type="Proteomes" id="UP001431783">
    <property type="component" value="Unassembled WGS sequence"/>
</dbReference>
<dbReference type="AlphaFoldDB" id="A0AAW1V857"/>
<protein>
    <recommendedName>
        <fullName evidence="7">Large ribosomal subunit protein mL54</fullName>
    </recommendedName>
</protein>
<dbReference type="Pfam" id="PF08561">
    <property type="entry name" value="Ribosomal_L37"/>
    <property type="match status" value="1"/>
</dbReference>
<comment type="subcellular location">
    <subcellularLocation>
        <location evidence="1">Mitochondrion</location>
    </subcellularLocation>
</comment>
<evidence type="ECO:0000256" key="1">
    <source>
        <dbReference type="ARBA" id="ARBA00004173"/>
    </source>
</evidence>
<keyword evidence="9" id="KW-1185">Reference proteome</keyword>
<dbReference type="InterPro" id="IPR013870">
    <property type="entry name" value="Ribosomal_mL54"/>
</dbReference>
<dbReference type="EMBL" id="JARQZJ010000121">
    <property type="protein sequence ID" value="KAK9888922.1"/>
    <property type="molecule type" value="Genomic_DNA"/>
</dbReference>
<dbReference type="PANTHER" id="PTHR28595:SF1">
    <property type="entry name" value="LARGE RIBOSOMAL SUBUNIT PROTEIN ML54"/>
    <property type="match status" value="1"/>
</dbReference>
<keyword evidence="3" id="KW-0689">Ribosomal protein</keyword>
<comment type="caution">
    <text evidence="8">The sequence shown here is derived from an EMBL/GenBank/DDBJ whole genome shotgun (WGS) entry which is preliminary data.</text>
</comment>
<reference evidence="8 9" key="1">
    <citation type="submission" date="2023-03" db="EMBL/GenBank/DDBJ databases">
        <title>Genome insight into feeding habits of ladybird beetles.</title>
        <authorList>
            <person name="Li H.-S."/>
            <person name="Huang Y.-H."/>
            <person name="Pang H."/>
        </authorList>
    </citation>
    <scope>NUCLEOTIDE SEQUENCE [LARGE SCALE GENOMIC DNA]</scope>
    <source>
        <strain evidence="8">SYSU_2023b</strain>
        <tissue evidence="8">Whole body</tissue>
    </source>
</reference>
<evidence type="ECO:0000256" key="5">
    <source>
        <dbReference type="ARBA" id="ARBA00023274"/>
    </source>
</evidence>
<dbReference type="GO" id="GO:0005762">
    <property type="term" value="C:mitochondrial large ribosomal subunit"/>
    <property type="evidence" value="ECO:0007669"/>
    <property type="project" value="TreeGrafter"/>
</dbReference>
<evidence type="ECO:0000313" key="8">
    <source>
        <dbReference type="EMBL" id="KAK9888922.1"/>
    </source>
</evidence>
<name>A0AAW1V857_9CUCU</name>